<reference evidence="1" key="1">
    <citation type="journal article" date="2005" name="PLoS Biol.">
        <title>The genomes of Oryza sativa: a history of duplications.</title>
        <authorList>
            <person name="Yu J."/>
            <person name="Wang J."/>
            <person name="Lin W."/>
            <person name="Li S."/>
            <person name="Li H."/>
            <person name="Zhou J."/>
            <person name="Ni P."/>
            <person name="Dong W."/>
            <person name="Hu S."/>
            <person name="Zeng C."/>
            <person name="Zhang J."/>
            <person name="Zhang Y."/>
            <person name="Li R."/>
            <person name="Xu Z."/>
            <person name="Li S."/>
            <person name="Li X."/>
            <person name="Zheng H."/>
            <person name="Cong L."/>
            <person name="Lin L."/>
            <person name="Yin J."/>
            <person name="Geng J."/>
            <person name="Li G."/>
            <person name="Shi J."/>
            <person name="Liu J."/>
            <person name="Lv H."/>
            <person name="Li J."/>
            <person name="Wang J."/>
            <person name="Deng Y."/>
            <person name="Ran L."/>
            <person name="Shi X."/>
            <person name="Wang X."/>
            <person name="Wu Q."/>
            <person name="Li C."/>
            <person name="Ren X."/>
            <person name="Wang J."/>
            <person name="Wang X."/>
            <person name="Li D."/>
            <person name="Liu D."/>
            <person name="Zhang X."/>
            <person name="Ji Z."/>
            <person name="Zhao W."/>
            <person name="Sun Y."/>
            <person name="Zhang Z."/>
            <person name="Bao J."/>
            <person name="Han Y."/>
            <person name="Dong L."/>
            <person name="Ji J."/>
            <person name="Chen P."/>
            <person name="Wu S."/>
            <person name="Liu J."/>
            <person name="Xiao Y."/>
            <person name="Bu D."/>
            <person name="Tan J."/>
            <person name="Yang L."/>
            <person name="Ye C."/>
            <person name="Zhang J."/>
            <person name="Xu J."/>
            <person name="Zhou Y."/>
            <person name="Yu Y."/>
            <person name="Zhang B."/>
            <person name="Zhuang S."/>
            <person name="Wei H."/>
            <person name="Liu B."/>
            <person name="Lei M."/>
            <person name="Yu H."/>
            <person name="Li Y."/>
            <person name="Xu H."/>
            <person name="Wei S."/>
            <person name="He X."/>
            <person name="Fang L."/>
            <person name="Zhang Z."/>
            <person name="Zhang Y."/>
            <person name="Huang X."/>
            <person name="Su Z."/>
            <person name="Tong W."/>
            <person name="Li J."/>
            <person name="Tong Z."/>
            <person name="Li S."/>
            <person name="Ye J."/>
            <person name="Wang L."/>
            <person name="Fang L."/>
            <person name="Lei T."/>
            <person name="Chen C."/>
            <person name="Chen H."/>
            <person name="Xu Z."/>
            <person name="Li H."/>
            <person name="Huang H."/>
            <person name="Zhang F."/>
            <person name="Xu H."/>
            <person name="Li N."/>
            <person name="Zhao C."/>
            <person name="Li S."/>
            <person name="Dong L."/>
            <person name="Huang Y."/>
            <person name="Li L."/>
            <person name="Xi Y."/>
            <person name="Qi Q."/>
            <person name="Li W."/>
            <person name="Zhang B."/>
            <person name="Hu W."/>
            <person name="Zhang Y."/>
            <person name="Tian X."/>
            <person name="Jiao Y."/>
            <person name="Liang X."/>
            <person name="Jin J."/>
            <person name="Gao L."/>
            <person name="Zheng W."/>
            <person name="Hao B."/>
            <person name="Liu S."/>
            <person name="Wang W."/>
            <person name="Yuan L."/>
            <person name="Cao M."/>
            <person name="McDermott J."/>
            <person name="Samudrala R."/>
            <person name="Wang J."/>
            <person name="Wong G.K."/>
            <person name="Yang H."/>
        </authorList>
    </citation>
    <scope>NUCLEOTIDE SEQUENCE [LARGE SCALE GENOMIC DNA]</scope>
</reference>
<proteinExistence type="predicted"/>
<evidence type="ECO:0000313" key="1">
    <source>
        <dbReference type="EMBL" id="EEE59261.1"/>
    </source>
</evidence>
<reference evidence="1" key="2">
    <citation type="submission" date="2008-12" db="EMBL/GenBank/DDBJ databases">
        <title>Improved gene annotation of the rice (Oryza sativa) genomes.</title>
        <authorList>
            <person name="Wang J."/>
            <person name="Li R."/>
            <person name="Fan W."/>
            <person name="Huang Q."/>
            <person name="Zhang J."/>
            <person name="Zhou Y."/>
            <person name="Hu Y."/>
            <person name="Zi S."/>
            <person name="Li J."/>
            <person name="Ni P."/>
            <person name="Zheng H."/>
            <person name="Zhang Y."/>
            <person name="Zhao M."/>
            <person name="Hao Q."/>
            <person name="McDermott J."/>
            <person name="Samudrala R."/>
            <person name="Kristiansen K."/>
            <person name="Wong G.K.-S."/>
        </authorList>
    </citation>
    <scope>NUCLEOTIDE SEQUENCE</scope>
</reference>
<dbReference type="EMBL" id="CM000140">
    <property type="protein sequence ID" value="EEE59261.1"/>
    <property type="molecule type" value="Genomic_DNA"/>
</dbReference>
<sequence>MLWVLEDAGWRRREAHAVGYDELGRALLDLQAATDQVFDAVTAQARRSSALALLVLEIVLTTPPQVHNAPTPISQMPISQ</sequence>
<dbReference type="Proteomes" id="UP000007752">
    <property type="component" value="Chromosome 3"/>
</dbReference>
<dbReference type="AlphaFoldDB" id="B9F913"/>
<name>B9F913_ORYSJ</name>
<gene>
    <name evidence="1" type="ORF">OsJ_11279</name>
</gene>
<organism evidence="1">
    <name type="scientific">Oryza sativa subsp. japonica</name>
    <name type="common">Rice</name>
    <dbReference type="NCBI Taxonomy" id="39947"/>
    <lineage>
        <taxon>Eukaryota</taxon>
        <taxon>Viridiplantae</taxon>
        <taxon>Streptophyta</taxon>
        <taxon>Embryophyta</taxon>
        <taxon>Tracheophyta</taxon>
        <taxon>Spermatophyta</taxon>
        <taxon>Magnoliopsida</taxon>
        <taxon>Liliopsida</taxon>
        <taxon>Poales</taxon>
        <taxon>Poaceae</taxon>
        <taxon>BOP clade</taxon>
        <taxon>Oryzoideae</taxon>
        <taxon>Oryzeae</taxon>
        <taxon>Oryzinae</taxon>
        <taxon>Oryza</taxon>
        <taxon>Oryza sativa</taxon>
    </lineage>
</organism>
<accession>B9F913</accession>
<protein>
    <submittedName>
        <fullName evidence="1">Uncharacterized protein</fullName>
    </submittedName>
</protein>